<dbReference type="SUPFAM" id="SSF117023">
    <property type="entry name" value="DNA primase DnaG, C-terminal domain"/>
    <property type="match status" value="1"/>
</dbReference>
<comment type="cofactor">
    <cofactor evidence="12 13">
        <name>Zn(2+)</name>
        <dbReference type="ChEBI" id="CHEBI:29105"/>
    </cofactor>
    <text evidence="12 13">Binds 1 zinc ion per monomer.</text>
</comment>
<dbReference type="Gene3D" id="1.20.50.20">
    <property type="entry name" value="DnaG, RNA polymerase domain, helical bundle"/>
    <property type="match status" value="1"/>
</dbReference>
<organism evidence="15 16">
    <name type="scientific">Lysobacter helvus</name>
    <dbReference type="NCBI Taxonomy" id="2675059"/>
    <lineage>
        <taxon>Bacteria</taxon>
        <taxon>Pseudomonadati</taxon>
        <taxon>Pseudomonadota</taxon>
        <taxon>Gammaproteobacteria</taxon>
        <taxon>Lysobacterales</taxon>
        <taxon>Lysobacteraceae</taxon>
        <taxon>Lysobacter</taxon>
    </lineage>
</organism>
<evidence type="ECO:0000259" key="14">
    <source>
        <dbReference type="PROSITE" id="PS50880"/>
    </source>
</evidence>
<dbReference type="EMBL" id="AP024546">
    <property type="protein sequence ID" value="BCT95562.1"/>
    <property type="molecule type" value="Genomic_DNA"/>
</dbReference>
<dbReference type="Proteomes" id="UP000680514">
    <property type="component" value="Chromosome"/>
</dbReference>
<evidence type="ECO:0000256" key="5">
    <source>
        <dbReference type="ARBA" id="ARBA00022705"/>
    </source>
</evidence>
<evidence type="ECO:0000256" key="10">
    <source>
        <dbReference type="ARBA" id="ARBA00023125"/>
    </source>
</evidence>
<dbReference type="Pfam" id="PF08275">
    <property type="entry name" value="DNAG_N"/>
    <property type="match status" value="1"/>
</dbReference>
<protein>
    <recommendedName>
        <fullName evidence="12 13">DNA primase</fullName>
        <ecNumber evidence="12">2.7.7.101</ecNumber>
    </recommendedName>
</protein>
<dbReference type="Pfam" id="PF08278">
    <property type="entry name" value="DnaG_DnaB_bind"/>
    <property type="match status" value="1"/>
</dbReference>
<dbReference type="InterPro" id="IPR013264">
    <property type="entry name" value="DNAG_N"/>
</dbReference>
<dbReference type="InterPro" id="IPR002694">
    <property type="entry name" value="Znf_CHC2"/>
</dbReference>
<keyword evidence="6 12" id="KW-0479">Metal-binding</keyword>
<dbReference type="PROSITE" id="PS50880">
    <property type="entry name" value="TOPRIM"/>
    <property type="match status" value="1"/>
</dbReference>
<dbReference type="Gene3D" id="3.40.1360.10">
    <property type="match status" value="1"/>
</dbReference>
<comment type="domain">
    <text evidence="12">Contains an N-terminal zinc-binding domain, a central core domain that contains the primase activity, and a C-terminal DnaB-binding domain.</text>
</comment>
<keyword evidence="5 12" id="KW-0235">DNA replication</keyword>
<proteinExistence type="inferred from homology"/>
<dbReference type="InterPro" id="IPR006171">
    <property type="entry name" value="TOPRIM_dom"/>
</dbReference>
<dbReference type="RefSeq" id="WP_213437156.1">
    <property type="nucleotide sequence ID" value="NZ_AP024546.1"/>
</dbReference>
<feature type="zinc finger region" description="CHC2-type" evidence="12">
    <location>
        <begin position="39"/>
        <end position="63"/>
    </location>
</feature>
<dbReference type="Gene3D" id="3.90.980.10">
    <property type="entry name" value="DNA primase, catalytic core, N-terminal domain"/>
    <property type="match status" value="1"/>
</dbReference>
<evidence type="ECO:0000256" key="12">
    <source>
        <dbReference type="HAMAP-Rule" id="MF_00974"/>
    </source>
</evidence>
<evidence type="ECO:0000313" key="15">
    <source>
        <dbReference type="EMBL" id="BCT95562.1"/>
    </source>
</evidence>
<dbReference type="PANTHER" id="PTHR30313">
    <property type="entry name" value="DNA PRIMASE"/>
    <property type="match status" value="1"/>
</dbReference>
<evidence type="ECO:0000256" key="7">
    <source>
        <dbReference type="ARBA" id="ARBA00022771"/>
    </source>
</evidence>
<dbReference type="InterPro" id="IPR037068">
    <property type="entry name" value="DNA_primase_core_N_sf"/>
</dbReference>
<keyword evidence="1 12" id="KW-0240">DNA-directed RNA polymerase</keyword>
<dbReference type="InterPro" id="IPR013173">
    <property type="entry name" value="DNA_primase_DnaG_DnaB-bd_dom"/>
</dbReference>
<dbReference type="SUPFAM" id="SSF57783">
    <property type="entry name" value="Zinc beta-ribbon"/>
    <property type="match status" value="1"/>
</dbReference>
<dbReference type="Pfam" id="PF01807">
    <property type="entry name" value="Zn_ribbon_DnaG"/>
    <property type="match status" value="1"/>
</dbReference>
<evidence type="ECO:0000313" key="16">
    <source>
        <dbReference type="Proteomes" id="UP000680514"/>
    </source>
</evidence>
<dbReference type="EC" id="2.7.7.101" evidence="12"/>
<sequence length="587" mass="65359">MARIPDAFIDDLLARTDIVEVIASRVPLKRQGKEFAARCPFHDERSASFTVSPTKQFYHCFGCQAHGTAISFLMNYDRLEFLDAVDELAKRVGMEVPRDTRQRNEDGDTHELFAALDAAAKFFRKHLSGSDKAQAYVERRGIAPEIAERYAIGYAPDGFNALRDALGTDQRRMQLLERAGLFSKNDKGNIYDKFRDRLMFPIADRRGRTIAFGGRVLDAEDSPKYLNSPETALFHKGRELYGLWQARQVNSKLERLIVVEGYMDVVALAQYGVSQAVATLGTATTSDHAELLFRNAADVYFCFDGDRAGRSAAWKALESVLPRMKDGRQAFFLFLPDGEDPDTIVRKEGADGFDVRLKQAMPLSEFFYSHMATDVNLSNLDGKARLAERCKPLLAQIPDGAFGDLMKQRLVELTGVGARASTPDTHVPVQRARSAPITPPAKKSLVRGAIALLLQQPALALSLSPPYRFAALQLPGVDLLVDMIAAAKERPAITTGGLLEHFSERDESAALQKLAMESNLYEHGEAEPEFRGILRMLELQYLEQRIAELNREINERGLSALSDAEKLELRELPVQIGALKRELAPAQ</sequence>
<dbReference type="PIRSF" id="PIRSF002811">
    <property type="entry name" value="DnaG"/>
    <property type="match status" value="1"/>
</dbReference>
<comment type="function">
    <text evidence="12 13">RNA polymerase that catalyzes the synthesis of short RNA molecules used as primers for DNA polymerase during DNA replication.</text>
</comment>
<evidence type="ECO:0000256" key="13">
    <source>
        <dbReference type="PIRNR" id="PIRNR002811"/>
    </source>
</evidence>
<keyword evidence="11 12" id="KW-0804">Transcription</keyword>
<comment type="subunit">
    <text evidence="12">Monomer. Interacts with DnaB.</text>
</comment>
<dbReference type="Gene3D" id="3.90.580.10">
    <property type="entry name" value="Zinc finger, CHC2-type domain"/>
    <property type="match status" value="1"/>
</dbReference>
<keyword evidence="10 12" id="KW-0238">DNA-binding</keyword>
<dbReference type="InterPro" id="IPR006295">
    <property type="entry name" value="DNA_primase_DnaG"/>
</dbReference>
<dbReference type="InterPro" id="IPR050219">
    <property type="entry name" value="DnaG_primase"/>
</dbReference>
<dbReference type="SMART" id="SM00493">
    <property type="entry name" value="TOPRIM"/>
    <property type="match status" value="1"/>
</dbReference>
<dbReference type="SUPFAM" id="SSF56731">
    <property type="entry name" value="DNA primase core"/>
    <property type="match status" value="1"/>
</dbReference>
<dbReference type="InterPro" id="IPR019475">
    <property type="entry name" value="DNA_primase_DnaB-bd"/>
</dbReference>
<dbReference type="InterPro" id="IPR030846">
    <property type="entry name" value="DnaG_bac"/>
</dbReference>
<keyword evidence="3 12" id="KW-0808">Transferase</keyword>
<dbReference type="SMART" id="SM00400">
    <property type="entry name" value="ZnF_CHCC"/>
    <property type="match status" value="1"/>
</dbReference>
<dbReference type="InterPro" id="IPR034151">
    <property type="entry name" value="TOPRIM_DnaG_bac"/>
</dbReference>
<dbReference type="Gene3D" id="1.10.860.10">
    <property type="entry name" value="DNAb Helicase, Chain A"/>
    <property type="match status" value="1"/>
</dbReference>
<dbReference type="InterPro" id="IPR036977">
    <property type="entry name" value="DNA_primase_Znf_CHC2"/>
</dbReference>
<dbReference type="InterPro" id="IPR016136">
    <property type="entry name" value="DNA_helicase_N/primase_C"/>
</dbReference>
<dbReference type="Pfam" id="PF10410">
    <property type="entry name" value="DnaB_bind"/>
    <property type="match status" value="1"/>
</dbReference>
<evidence type="ECO:0000256" key="1">
    <source>
        <dbReference type="ARBA" id="ARBA00022478"/>
    </source>
</evidence>
<dbReference type="CDD" id="cd03364">
    <property type="entry name" value="TOPRIM_DnaG_primases"/>
    <property type="match status" value="1"/>
</dbReference>
<comment type="catalytic activity">
    <reaction evidence="12">
        <text>ssDNA + n NTP = ssDNA/pppN(pN)n-1 hybrid + (n-1) diphosphate.</text>
        <dbReference type="EC" id="2.7.7.101"/>
    </reaction>
</comment>
<evidence type="ECO:0000256" key="4">
    <source>
        <dbReference type="ARBA" id="ARBA00022695"/>
    </source>
</evidence>
<comment type="similarity">
    <text evidence="12 13">Belongs to the DnaG primase family.</text>
</comment>
<dbReference type="SMART" id="SM00766">
    <property type="entry name" value="DnaG_DnaB_bind"/>
    <property type="match status" value="1"/>
</dbReference>
<dbReference type="Pfam" id="PF13155">
    <property type="entry name" value="Toprim_2"/>
    <property type="match status" value="1"/>
</dbReference>
<evidence type="ECO:0000256" key="2">
    <source>
        <dbReference type="ARBA" id="ARBA00022515"/>
    </source>
</evidence>
<name>A0ABM7QDL4_9GAMM</name>
<dbReference type="HAMAP" id="MF_00974">
    <property type="entry name" value="DNA_primase_DnaG"/>
    <property type="match status" value="1"/>
</dbReference>
<evidence type="ECO:0000256" key="3">
    <source>
        <dbReference type="ARBA" id="ARBA00022679"/>
    </source>
</evidence>
<accession>A0ABM7QDL4</accession>
<dbReference type="PANTHER" id="PTHR30313:SF2">
    <property type="entry name" value="DNA PRIMASE"/>
    <property type="match status" value="1"/>
</dbReference>
<dbReference type="NCBIfam" id="TIGR01391">
    <property type="entry name" value="dnaG"/>
    <property type="match status" value="1"/>
</dbReference>
<keyword evidence="9" id="KW-0460">Magnesium</keyword>
<evidence type="ECO:0000256" key="11">
    <source>
        <dbReference type="ARBA" id="ARBA00023163"/>
    </source>
</evidence>
<evidence type="ECO:0000256" key="8">
    <source>
        <dbReference type="ARBA" id="ARBA00022833"/>
    </source>
</evidence>
<keyword evidence="4 12" id="KW-0548">Nucleotidyltransferase</keyword>
<keyword evidence="2 12" id="KW-0639">Primosome</keyword>
<evidence type="ECO:0000256" key="6">
    <source>
        <dbReference type="ARBA" id="ARBA00022723"/>
    </source>
</evidence>
<reference evidence="15 16" key="1">
    <citation type="submission" date="2021-03" db="EMBL/GenBank/DDBJ databases">
        <title>Complete Genome Sequences of Two Lysobacter Strains Isolated from Sea Water (Lysobacter caseinilyticus) and Soil (Lysobacter helvus) in South Korea.</title>
        <authorList>
            <person name="Watanabe Y."/>
            <person name="Arakawa K."/>
        </authorList>
    </citation>
    <scope>NUCLEOTIDE SEQUENCE [LARGE SCALE GENOMIC DNA]</scope>
    <source>
        <strain evidence="15 16">D10</strain>
    </source>
</reference>
<gene>
    <name evidence="12 15" type="primary">dnaG</name>
    <name evidence="15" type="ORF">LYSHEL_14330</name>
</gene>
<keyword evidence="16" id="KW-1185">Reference proteome</keyword>
<evidence type="ECO:0000256" key="9">
    <source>
        <dbReference type="ARBA" id="ARBA00022842"/>
    </source>
</evidence>
<feature type="domain" description="Toprim" evidence="14">
    <location>
        <begin position="254"/>
        <end position="336"/>
    </location>
</feature>
<keyword evidence="7 12" id="KW-0863">Zinc-finger</keyword>
<keyword evidence="8 12" id="KW-0862">Zinc</keyword>